<reference evidence="2" key="1">
    <citation type="submission" date="2023-03" db="EMBL/GenBank/DDBJ databases">
        <title>Complete genome of Cladonia borealis.</title>
        <authorList>
            <person name="Park H."/>
        </authorList>
    </citation>
    <scope>NUCLEOTIDE SEQUENCE</scope>
    <source>
        <strain evidence="2">ANT050790</strain>
    </source>
</reference>
<accession>A0AA39QVV1</accession>
<evidence type="ECO:0000313" key="2">
    <source>
        <dbReference type="EMBL" id="KAK0508658.1"/>
    </source>
</evidence>
<gene>
    <name evidence="2" type="ORF">JMJ35_008934</name>
</gene>
<comment type="caution">
    <text evidence="2">The sequence shown here is derived from an EMBL/GenBank/DDBJ whole genome shotgun (WGS) entry which is preliminary data.</text>
</comment>
<feature type="region of interest" description="Disordered" evidence="1">
    <location>
        <begin position="114"/>
        <end position="162"/>
    </location>
</feature>
<dbReference type="Proteomes" id="UP001166286">
    <property type="component" value="Unassembled WGS sequence"/>
</dbReference>
<name>A0AA39QVV1_9LECA</name>
<feature type="compositionally biased region" description="Polar residues" evidence="1">
    <location>
        <begin position="115"/>
        <end position="127"/>
    </location>
</feature>
<proteinExistence type="predicted"/>
<dbReference type="AlphaFoldDB" id="A0AA39QVV1"/>
<evidence type="ECO:0000313" key="3">
    <source>
        <dbReference type="Proteomes" id="UP001166286"/>
    </source>
</evidence>
<protein>
    <submittedName>
        <fullName evidence="2">Uncharacterized protein</fullName>
    </submittedName>
</protein>
<keyword evidence="3" id="KW-1185">Reference proteome</keyword>
<sequence>MAEQLDHAYHPSFISLLIGAGWCTKGYQPTVEPVSRHKKHQASYPCRECLPDLYAWYSKTNSRHGEAIGARIYRWPIFMEWGSADLDGYVSRWKHHKRRTQFLPGLIFPRFPATKVQSSQQSRSNGPTPELFKVKEPSSLGLTTTRATQEQQGGPGDSATFASNTASVQHVPYKGSSPRPRRPDADKRSANTFERMEHDLLGVGSHAFDKGNIQHGPHARYSDPLGCPHHRRINQESLVSRGSSQGLSPMDRFRAEGLSERNAILPRPDILDRPLHKCHQCNKMIQGRNGVSEDNRGA</sequence>
<dbReference type="EMBL" id="JAFEKC020000020">
    <property type="protein sequence ID" value="KAK0508658.1"/>
    <property type="molecule type" value="Genomic_DNA"/>
</dbReference>
<feature type="region of interest" description="Disordered" evidence="1">
    <location>
        <begin position="169"/>
        <end position="188"/>
    </location>
</feature>
<evidence type="ECO:0000256" key="1">
    <source>
        <dbReference type="SAM" id="MobiDB-lite"/>
    </source>
</evidence>
<feature type="compositionally biased region" description="Polar residues" evidence="1">
    <location>
        <begin position="140"/>
        <end position="152"/>
    </location>
</feature>
<organism evidence="2 3">
    <name type="scientific">Cladonia borealis</name>
    <dbReference type="NCBI Taxonomy" id="184061"/>
    <lineage>
        <taxon>Eukaryota</taxon>
        <taxon>Fungi</taxon>
        <taxon>Dikarya</taxon>
        <taxon>Ascomycota</taxon>
        <taxon>Pezizomycotina</taxon>
        <taxon>Lecanoromycetes</taxon>
        <taxon>OSLEUM clade</taxon>
        <taxon>Lecanoromycetidae</taxon>
        <taxon>Lecanorales</taxon>
        <taxon>Lecanorineae</taxon>
        <taxon>Cladoniaceae</taxon>
        <taxon>Cladonia</taxon>
    </lineage>
</organism>